<dbReference type="GO" id="GO:0030170">
    <property type="term" value="F:pyridoxal phosphate binding"/>
    <property type="evidence" value="ECO:0007669"/>
    <property type="project" value="UniProtKB-UniRule"/>
</dbReference>
<comment type="pathway">
    <text evidence="4 6">Amino-acid degradation; L-kynurenine degradation; L-alanine and anthranilate from L-kynurenine: step 1/1.</text>
</comment>
<dbReference type="EC" id="3.7.1.3" evidence="4 5"/>
<feature type="modified residue" description="N6-(pyridoxal phosphate)lysine" evidence="4">
    <location>
        <position position="228"/>
    </location>
</feature>
<feature type="binding site" evidence="4">
    <location>
        <position position="283"/>
    </location>
    <ligand>
        <name>pyridoxal 5'-phosphate</name>
        <dbReference type="ChEBI" id="CHEBI:597326"/>
    </ligand>
</feature>
<comment type="similarity">
    <text evidence="4 6">Belongs to the kynureninase family.</text>
</comment>
<comment type="caution">
    <text evidence="4">Lacks conserved residue(s) required for the propagation of feature annotation.</text>
</comment>
<organism evidence="8 9">
    <name type="scientific">Aeromicrobium erythreum</name>
    <dbReference type="NCBI Taxonomy" id="2041"/>
    <lineage>
        <taxon>Bacteria</taxon>
        <taxon>Bacillati</taxon>
        <taxon>Actinomycetota</taxon>
        <taxon>Actinomycetes</taxon>
        <taxon>Propionibacteriales</taxon>
        <taxon>Nocardioidaceae</taxon>
        <taxon>Aeromicrobium</taxon>
    </lineage>
</organism>
<dbReference type="HAMAP" id="MF_01970">
    <property type="entry name" value="Kynureninase"/>
    <property type="match status" value="1"/>
</dbReference>
<dbReference type="SUPFAM" id="SSF53383">
    <property type="entry name" value="PLP-dependent transferases"/>
    <property type="match status" value="1"/>
</dbReference>
<dbReference type="RefSeq" id="WP_067856763.1">
    <property type="nucleotide sequence ID" value="NZ_CP011502.1"/>
</dbReference>
<keyword evidence="1 4" id="KW-0662">Pyridine nucleotide biosynthesis</keyword>
<dbReference type="InterPro" id="IPR010111">
    <property type="entry name" value="Kynureninase"/>
</dbReference>
<dbReference type="NCBIfam" id="TIGR01814">
    <property type="entry name" value="kynureninase"/>
    <property type="match status" value="1"/>
</dbReference>
<feature type="binding site" evidence="4">
    <location>
        <begin position="126"/>
        <end position="129"/>
    </location>
    <ligand>
        <name>pyridoxal 5'-phosphate</name>
        <dbReference type="ChEBI" id="CHEBI:597326"/>
    </ligand>
</feature>
<dbReference type="InterPro" id="IPR000192">
    <property type="entry name" value="Aminotrans_V_dom"/>
</dbReference>
<evidence type="ECO:0000256" key="2">
    <source>
        <dbReference type="ARBA" id="ARBA00022801"/>
    </source>
</evidence>
<evidence type="ECO:0000256" key="5">
    <source>
        <dbReference type="NCBIfam" id="TIGR01814"/>
    </source>
</evidence>
<feature type="domain" description="Aminotransferase class V" evidence="7">
    <location>
        <begin position="80"/>
        <end position="352"/>
    </location>
</feature>
<comment type="catalytic activity">
    <reaction evidence="6">
        <text>3-hydroxy-L-kynurenine + H2O = 3-hydroxyanthranilate + L-alanine + H(+)</text>
        <dbReference type="Rhea" id="RHEA:25143"/>
        <dbReference type="ChEBI" id="CHEBI:15377"/>
        <dbReference type="ChEBI" id="CHEBI:15378"/>
        <dbReference type="ChEBI" id="CHEBI:36559"/>
        <dbReference type="ChEBI" id="CHEBI:57972"/>
        <dbReference type="ChEBI" id="CHEBI:58125"/>
        <dbReference type="EC" id="3.7.1.3"/>
    </reaction>
</comment>
<dbReference type="STRING" id="2041.AERYTH_07670"/>
<evidence type="ECO:0000256" key="3">
    <source>
        <dbReference type="ARBA" id="ARBA00022898"/>
    </source>
</evidence>
<dbReference type="UniPathway" id="UPA00334">
    <property type="reaction ID" value="UER00455"/>
</dbReference>
<gene>
    <name evidence="4" type="primary">kynU</name>
    <name evidence="8" type="ORF">AERYTH_07670</name>
</gene>
<feature type="binding site" evidence="4">
    <location>
        <position position="99"/>
    </location>
    <ligand>
        <name>pyridoxal 5'-phosphate</name>
        <dbReference type="ChEBI" id="CHEBI:597326"/>
    </ligand>
</feature>
<comment type="catalytic activity">
    <reaction evidence="4 6">
        <text>L-kynurenine + H2O = anthranilate + L-alanine + H(+)</text>
        <dbReference type="Rhea" id="RHEA:16813"/>
        <dbReference type="ChEBI" id="CHEBI:15377"/>
        <dbReference type="ChEBI" id="CHEBI:15378"/>
        <dbReference type="ChEBI" id="CHEBI:16567"/>
        <dbReference type="ChEBI" id="CHEBI:57959"/>
        <dbReference type="ChEBI" id="CHEBI:57972"/>
        <dbReference type="EC" id="3.7.1.3"/>
    </reaction>
</comment>
<accession>A0A0U3KI38</accession>
<dbReference type="AlphaFoldDB" id="A0A0U3KI38"/>
<protein>
    <recommendedName>
        <fullName evidence="4 5">Kynureninase</fullName>
        <ecNumber evidence="4 5">3.7.1.3</ecNumber>
    </recommendedName>
    <alternativeName>
        <fullName evidence="4">L-kynurenine hydrolase</fullName>
    </alternativeName>
</protein>
<dbReference type="PIRSF" id="PIRSF038800">
    <property type="entry name" value="KYNU"/>
    <property type="match status" value="1"/>
</dbReference>
<evidence type="ECO:0000256" key="6">
    <source>
        <dbReference type="PIRNR" id="PIRNR038800"/>
    </source>
</evidence>
<comment type="function">
    <text evidence="4 6">Catalyzes the cleavage of L-kynurenine (L-Kyn) and L-3-hydroxykynurenine (L-3OHKyn) into anthranilic acid (AA) and 3-hydroxyanthranilic acid (3-OHAA), respectively.</text>
</comment>
<dbReference type="GO" id="GO:0043420">
    <property type="term" value="P:anthranilate metabolic process"/>
    <property type="evidence" value="ECO:0007669"/>
    <property type="project" value="TreeGrafter"/>
</dbReference>
<comment type="subunit">
    <text evidence="4 6">Homodimer.</text>
</comment>
<comment type="pathway">
    <text evidence="4 6">Cofactor biosynthesis; NAD(+) biosynthesis; quinolinate from L-kynurenine: step 2/3.</text>
</comment>
<dbReference type="OrthoDB" id="9812626at2"/>
<sequence length="403" mass="42963">MSDFRERAAALDAADPLSAWRQQFQLDADVVAYLDGNSLGRLPLRTRERLATFVREEWGARLIRGWSEGWVELPVVVGDEVGALLGAAPGQTVVGDSTSIGIAKALHAAASLAPGRTRLVVDASDFPTDRYLAEEVARQRGLELVVVHRDAEGDVAASLADVLDERTAVVLLSHVDYRTGVLLDLPSLTAQVHAAGALVVWDLCHSAGVVPTSLDTAEVDLAVGCTYKYLNGGPGAPAFLYAAARHLPHLEQPLPGWWSADDLFAMAEEYRPATDARRLLSGTPNVAGLVAVREGVAMVAEAGVEAARAKSELLTGFTVDALDALGERGLALQLVTPREPDRRGSHVTVRVPDARALTARLTDRGVVPDFREPDLLRLGLAPLTTSFAELHAGLSVLAEELAH</sequence>
<dbReference type="Gene3D" id="3.90.1150.10">
    <property type="entry name" value="Aspartate Aminotransferase, domain 1"/>
    <property type="match status" value="1"/>
</dbReference>
<dbReference type="KEGG" id="aer:AERYTH_07670"/>
<keyword evidence="3 4" id="KW-0663">Pyridoxal phosphate</keyword>
<proteinExistence type="inferred from homology"/>
<dbReference type="GO" id="GO:0005737">
    <property type="term" value="C:cytoplasm"/>
    <property type="evidence" value="ECO:0007669"/>
    <property type="project" value="UniProtKB-UniRule"/>
</dbReference>
<comment type="cofactor">
    <cofactor evidence="4 6">
        <name>pyridoxal 5'-phosphate</name>
        <dbReference type="ChEBI" id="CHEBI:597326"/>
    </cofactor>
</comment>
<name>A0A0U3KI38_9ACTN</name>
<dbReference type="GO" id="GO:0019441">
    <property type="term" value="P:L-tryptophan catabolic process to kynurenine"/>
    <property type="evidence" value="ECO:0007669"/>
    <property type="project" value="TreeGrafter"/>
</dbReference>
<feature type="binding site" evidence="4">
    <location>
        <position position="227"/>
    </location>
    <ligand>
        <name>pyridoxal 5'-phosphate</name>
        <dbReference type="ChEBI" id="CHEBI:597326"/>
    </ligand>
</feature>
<dbReference type="InterPro" id="IPR015422">
    <property type="entry name" value="PyrdxlP-dep_Trfase_small"/>
</dbReference>
<dbReference type="InterPro" id="IPR015424">
    <property type="entry name" value="PyrdxlP-dep_Trfase"/>
</dbReference>
<feature type="binding site" evidence="4">
    <location>
        <position position="205"/>
    </location>
    <ligand>
        <name>pyridoxal 5'-phosphate</name>
        <dbReference type="ChEBI" id="CHEBI:597326"/>
    </ligand>
</feature>
<dbReference type="Pfam" id="PF00266">
    <property type="entry name" value="Aminotran_5"/>
    <property type="match status" value="1"/>
</dbReference>
<dbReference type="InterPro" id="IPR015421">
    <property type="entry name" value="PyrdxlP-dep_Trfase_major"/>
</dbReference>
<evidence type="ECO:0000256" key="1">
    <source>
        <dbReference type="ARBA" id="ARBA00022642"/>
    </source>
</evidence>
<dbReference type="GO" id="GO:0097053">
    <property type="term" value="P:L-kynurenine catabolic process"/>
    <property type="evidence" value="ECO:0007669"/>
    <property type="project" value="UniProtKB-UniRule"/>
</dbReference>
<dbReference type="Gene3D" id="3.40.640.10">
    <property type="entry name" value="Type I PLP-dependent aspartate aminotransferase-like (Major domain)"/>
    <property type="match status" value="1"/>
</dbReference>
<dbReference type="GO" id="GO:0030429">
    <property type="term" value="F:kynureninase activity"/>
    <property type="evidence" value="ECO:0007669"/>
    <property type="project" value="UniProtKB-UniRule"/>
</dbReference>
<dbReference type="EMBL" id="CP011502">
    <property type="protein sequence ID" value="ALX04579.1"/>
    <property type="molecule type" value="Genomic_DNA"/>
</dbReference>
<feature type="binding site" evidence="4">
    <location>
        <position position="98"/>
    </location>
    <ligand>
        <name>pyridoxal 5'-phosphate</name>
        <dbReference type="ChEBI" id="CHEBI:597326"/>
    </ligand>
</feature>
<dbReference type="GO" id="GO:0009435">
    <property type="term" value="P:NAD+ biosynthetic process"/>
    <property type="evidence" value="ECO:0007669"/>
    <property type="project" value="UniProtKB-UniRule"/>
</dbReference>
<dbReference type="PATRIC" id="fig|2041.4.peg.1609"/>
<evidence type="ECO:0000313" key="8">
    <source>
        <dbReference type="EMBL" id="ALX04579.1"/>
    </source>
</evidence>
<evidence type="ECO:0000256" key="4">
    <source>
        <dbReference type="HAMAP-Rule" id="MF_01970"/>
    </source>
</evidence>
<keyword evidence="9" id="KW-1185">Reference proteome</keyword>
<evidence type="ECO:0000259" key="7">
    <source>
        <dbReference type="Pfam" id="PF00266"/>
    </source>
</evidence>
<dbReference type="GO" id="GO:0019805">
    <property type="term" value="P:quinolinate biosynthetic process"/>
    <property type="evidence" value="ECO:0007669"/>
    <property type="project" value="UniProtKB-UniRule"/>
</dbReference>
<dbReference type="PANTHER" id="PTHR14084">
    <property type="entry name" value="KYNURENINASE"/>
    <property type="match status" value="1"/>
</dbReference>
<dbReference type="PANTHER" id="PTHR14084:SF0">
    <property type="entry name" value="KYNURENINASE"/>
    <property type="match status" value="1"/>
</dbReference>
<keyword evidence="2 4" id="KW-0378">Hydrolase</keyword>
<dbReference type="UniPathway" id="UPA00253">
    <property type="reaction ID" value="UER00329"/>
</dbReference>
<dbReference type="Proteomes" id="UP000067689">
    <property type="component" value="Chromosome"/>
</dbReference>
<feature type="binding site" evidence="4">
    <location>
        <position position="202"/>
    </location>
    <ligand>
        <name>pyridoxal 5'-phosphate</name>
        <dbReference type="ChEBI" id="CHEBI:597326"/>
    </ligand>
</feature>
<feature type="binding site" evidence="4">
    <location>
        <position position="257"/>
    </location>
    <ligand>
        <name>pyridoxal 5'-phosphate</name>
        <dbReference type="ChEBI" id="CHEBI:597326"/>
    </ligand>
</feature>
<evidence type="ECO:0000313" key="9">
    <source>
        <dbReference type="Proteomes" id="UP000067689"/>
    </source>
</evidence>
<reference evidence="8 9" key="1">
    <citation type="journal article" date="1991" name="Int. J. Syst. Bacteriol.">
        <title>Description of the erythromycin-producing bacterium Arthrobacter sp. strain NRRL B-3381 as Aeromicrobium erythreum gen. nov., sp. nov.</title>
        <authorList>
            <person name="Miller E.S."/>
            <person name="Woese C.R."/>
            <person name="Brenner S."/>
        </authorList>
    </citation>
    <scope>NUCLEOTIDE SEQUENCE [LARGE SCALE GENOMIC DNA]</scope>
    <source>
        <strain evidence="8 9">AR18</strain>
    </source>
</reference>